<proteinExistence type="predicted"/>
<accession>A0A511FGB0</accession>
<evidence type="ECO:0000313" key="1">
    <source>
        <dbReference type="EMBL" id="GEL48309.1"/>
    </source>
</evidence>
<evidence type="ECO:0000313" key="2">
    <source>
        <dbReference type="EMBL" id="MBB5475482.1"/>
    </source>
</evidence>
<gene>
    <name evidence="1" type="ORF">CHO01_34250</name>
    <name evidence="2" type="ORF">HNR08_004218</name>
</gene>
<protein>
    <submittedName>
        <fullName evidence="1">Uncharacterized protein</fullName>
    </submittedName>
</protein>
<dbReference type="Proteomes" id="UP000564629">
    <property type="component" value="Unassembled WGS sequence"/>
</dbReference>
<dbReference type="Proteomes" id="UP000321723">
    <property type="component" value="Unassembled WGS sequence"/>
</dbReference>
<dbReference type="EMBL" id="JACHDN010000001">
    <property type="protein sequence ID" value="MBB5475482.1"/>
    <property type="molecule type" value="Genomic_DNA"/>
</dbReference>
<sequence length="532" mass="57889">MRITSEEFGRIDLADVPLPEGVQDVTATYTPSGRVFLLYRTDPADADLYGIATVDDDGTGLTTIFTGRIPQKAKANGIRHMPFADNKRMLLGDYVLECTPDLDTCTSAELVDVEYPWGLEEDPLTSHHWSEIIVSPDDQYISWTILRSDMGAAAAWGRLRRTDDRYVIDDPVLISTTQEVLPDPEHPGYVVPAPSRGGEVKQFVRGGTAISAVGSAGGFLPDSVVQSLDSGDRLGVTHNPGYDETTIFSPDERLGLVMTSRASRHTDLAVLGLLPRPLANVAGGVAAWSAYWYAVTGVRAFRKGNVGPVLIDVERSARDRYYPGVSLHDPAEDWVYVSPMSWHPSGRKVMWIEMLRGTERPGALKTMRVRYATLLDHEPAEPVGVRPAPTTIPYGVTGAAAEEFLRTPSATEASYEVHGRHSGTATVERRAGDVHSGRPAWVSVSYHGFSDDGVAVYDGTESTTSSFVDGTVYTADLRLAGETKGEMQVRMSWEGIVHGGRLHLGPGEDGLPRSRGFARYGDVTLDVADLIE</sequence>
<evidence type="ECO:0000313" key="4">
    <source>
        <dbReference type="Proteomes" id="UP000564629"/>
    </source>
</evidence>
<dbReference type="RefSeq" id="WP_146840228.1">
    <property type="nucleotide sequence ID" value="NZ_BJVQ01000072.1"/>
</dbReference>
<organism evidence="1 3">
    <name type="scientific">Cellulomonas hominis</name>
    <dbReference type="NCBI Taxonomy" id="156981"/>
    <lineage>
        <taxon>Bacteria</taxon>
        <taxon>Bacillati</taxon>
        <taxon>Actinomycetota</taxon>
        <taxon>Actinomycetes</taxon>
        <taxon>Micrococcales</taxon>
        <taxon>Cellulomonadaceae</taxon>
        <taxon>Cellulomonas</taxon>
    </lineage>
</organism>
<reference evidence="1 3" key="1">
    <citation type="submission" date="2019-07" db="EMBL/GenBank/DDBJ databases">
        <title>Whole genome shotgun sequence of Cellulomonas hominis NBRC 16055.</title>
        <authorList>
            <person name="Hosoyama A."/>
            <person name="Uohara A."/>
            <person name="Ohji S."/>
            <person name="Ichikawa N."/>
        </authorList>
    </citation>
    <scope>NUCLEOTIDE SEQUENCE [LARGE SCALE GENOMIC DNA]</scope>
    <source>
        <strain evidence="1 3">NBRC 16055</strain>
    </source>
</reference>
<comment type="caution">
    <text evidence="1">The sequence shown here is derived from an EMBL/GenBank/DDBJ whole genome shotgun (WGS) entry which is preliminary data.</text>
</comment>
<reference evidence="2 4" key="2">
    <citation type="submission" date="2020-08" db="EMBL/GenBank/DDBJ databases">
        <title>Sequencing the genomes of 1000 actinobacteria strains.</title>
        <authorList>
            <person name="Klenk H.-P."/>
        </authorList>
    </citation>
    <scope>NUCLEOTIDE SEQUENCE [LARGE SCALE GENOMIC DNA]</scope>
    <source>
        <strain evidence="2 4">DSM 9581</strain>
    </source>
</reference>
<dbReference type="OrthoDB" id="5136768at2"/>
<keyword evidence="3" id="KW-1185">Reference proteome</keyword>
<dbReference type="EMBL" id="BJVQ01000072">
    <property type="protein sequence ID" value="GEL48309.1"/>
    <property type="molecule type" value="Genomic_DNA"/>
</dbReference>
<dbReference type="AlphaFoldDB" id="A0A511FGB0"/>
<name>A0A511FGB0_9CELL</name>
<evidence type="ECO:0000313" key="3">
    <source>
        <dbReference type="Proteomes" id="UP000321723"/>
    </source>
</evidence>